<dbReference type="Gene3D" id="2.40.170.20">
    <property type="entry name" value="TonB-dependent receptor, beta-barrel domain"/>
    <property type="match status" value="1"/>
</dbReference>
<proteinExistence type="inferred from homology"/>
<reference evidence="15 16" key="1">
    <citation type="submission" date="2019-03" db="EMBL/GenBank/DDBJ databases">
        <title>Genomic Encyclopedia of Type Strains, Phase IV (KMG-IV): sequencing the most valuable type-strain genomes for metagenomic binning, comparative biology and taxonomic classification.</title>
        <authorList>
            <person name="Goeker M."/>
        </authorList>
    </citation>
    <scope>NUCLEOTIDE SEQUENCE [LARGE SCALE GENOMIC DNA]</scope>
    <source>
        <strain evidence="15 16">DSM 23344</strain>
    </source>
</reference>
<protein>
    <submittedName>
        <fullName evidence="15">TonB-dependent receptor-like protein</fullName>
    </submittedName>
</protein>
<keyword evidence="3 9" id="KW-1134">Transmembrane beta strand</keyword>
<evidence type="ECO:0000256" key="7">
    <source>
        <dbReference type="ARBA" id="ARBA00023136"/>
    </source>
</evidence>
<dbReference type="InterPro" id="IPR012910">
    <property type="entry name" value="Plug_dom"/>
</dbReference>
<dbReference type="SUPFAM" id="SSF56935">
    <property type="entry name" value="Porins"/>
    <property type="match status" value="1"/>
</dbReference>
<name>A0A4R2KWB4_9GAMM</name>
<gene>
    <name evidence="15" type="ORF">EV688_108105</name>
</gene>
<comment type="subcellular location">
    <subcellularLocation>
        <location evidence="1 9">Cell outer membrane</location>
        <topology evidence="1 9">Multi-pass membrane protein</topology>
    </subcellularLocation>
</comment>
<dbReference type="PROSITE" id="PS52016">
    <property type="entry name" value="TONB_DEPENDENT_REC_3"/>
    <property type="match status" value="1"/>
</dbReference>
<comment type="caution">
    <text evidence="15">The sequence shown here is derived from an EMBL/GenBank/DDBJ whole genome shotgun (WGS) entry which is preliminary data.</text>
</comment>
<keyword evidence="15" id="KW-0675">Receptor</keyword>
<evidence type="ECO:0000256" key="9">
    <source>
        <dbReference type="PROSITE-ProRule" id="PRU01360"/>
    </source>
</evidence>
<evidence type="ECO:0000313" key="16">
    <source>
        <dbReference type="Proteomes" id="UP000294980"/>
    </source>
</evidence>
<evidence type="ECO:0000256" key="11">
    <source>
        <dbReference type="RuleBase" id="RU003357"/>
    </source>
</evidence>
<dbReference type="InterPro" id="IPR037066">
    <property type="entry name" value="Plug_dom_sf"/>
</dbReference>
<evidence type="ECO:0000256" key="1">
    <source>
        <dbReference type="ARBA" id="ARBA00004571"/>
    </source>
</evidence>
<keyword evidence="5 12" id="KW-0732">Signal</keyword>
<dbReference type="GO" id="GO:0009279">
    <property type="term" value="C:cell outer membrane"/>
    <property type="evidence" value="ECO:0007669"/>
    <property type="project" value="UniProtKB-SubCell"/>
</dbReference>
<dbReference type="InterPro" id="IPR010917">
    <property type="entry name" value="TonB_rcpt_CS"/>
</dbReference>
<dbReference type="AlphaFoldDB" id="A0A4R2KWB4"/>
<keyword evidence="16" id="KW-1185">Reference proteome</keyword>
<feature type="chain" id="PRO_5020621469" evidence="12">
    <location>
        <begin position="23"/>
        <end position="932"/>
    </location>
</feature>
<dbReference type="InterPro" id="IPR039426">
    <property type="entry name" value="TonB-dep_rcpt-like"/>
</dbReference>
<organism evidence="15 16">
    <name type="scientific">Chromatocurvus halotolerans</name>
    <dbReference type="NCBI Taxonomy" id="1132028"/>
    <lineage>
        <taxon>Bacteria</taxon>
        <taxon>Pseudomonadati</taxon>
        <taxon>Pseudomonadota</taxon>
        <taxon>Gammaproteobacteria</taxon>
        <taxon>Cellvibrionales</taxon>
        <taxon>Halieaceae</taxon>
        <taxon>Chromatocurvus</taxon>
    </lineage>
</organism>
<evidence type="ECO:0000256" key="4">
    <source>
        <dbReference type="ARBA" id="ARBA00022692"/>
    </source>
</evidence>
<keyword evidence="8 9" id="KW-0998">Cell outer membrane</keyword>
<dbReference type="Proteomes" id="UP000294980">
    <property type="component" value="Unassembled WGS sequence"/>
</dbReference>
<dbReference type="OrthoDB" id="9805434at2"/>
<evidence type="ECO:0000313" key="15">
    <source>
        <dbReference type="EMBL" id="TCO75539.1"/>
    </source>
</evidence>
<dbReference type="Pfam" id="PF00593">
    <property type="entry name" value="TonB_dep_Rec_b-barrel"/>
    <property type="match status" value="1"/>
</dbReference>
<dbReference type="InterPro" id="IPR036942">
    <property type="entry name" value="Beta-barrel_TonB_sf"/>
</dbReference>
<evidence type="ECO:0000256" key="2">
    <source>
        <dbReference type="ARBA" id="ARBA00022448"/>
    </source>
</evidence>
<dbReference type="PROSITE" id="PS01156">
    <property type="entry name" value="TONB_DEPENDENT_REC_2"/>
    <property type="match status" value="1"/>
</dbReference>
<feature type="signal peptide" evidence="12">
    <location>
        <begin position="1"/>
        <end position="22"/>
    </location>
</feature>
<keyword evidence="2 9" id="KW-0813">Transport</keyword>
<dbReference type="RefSeq" id="WP_117317932.1">
    <property type="nucleotide sequence ID" value="NZ_QQSW01000010.1"/>
</dbReference>
<evidence type="ECO:0000256" key="3">
    <source>
        <dbReference type="ARBA" id="ARBA00022452"/>
    </source>
</evidence>
<comment type="similarity">
    <text evidence="9 11">Belongs to the TonB-dependent receptor family.</text>
</comment>
<dbReference type="Gene3D" id="2.170.130.10">
    <property type="entry name" value="TonB-dependent receptor, plug domain"/>
    <property type="match status" value="1"/>
</dbReference>
<dbReference type="Pfam" id="PF07715">
    <property type="entry name" value="Plug"/>
    <property type="match status" value="1"/>
</dbReference>
<keyword evidence="7 9" id="KW-0472">Membrane</keyword>
<evidence type="ECO:0000259" key="14">
    <source>
        <dbReference type="Pfam" id="PF07715"/>
    </source>
</evidence>
<evidence type="ECO:0000256" key="8">
    <source>
        <dbReference type="ARBA" id="ARBA00023237"/>
    </source>
</evidence>
<evidence type="ECO:0000259" key="13">
    <source>
        <dbReference type="Pfam" id="PF00593"/>
    </source>
</evidence>
<evidence type="ECO:0000256" key="12">
    <source>
        <dbReference type="SAM" id="SignalP"/>
    </source>
</evidence>
<dbReference type="InterPro" id="IPR000531">
    <property type="entry name" value="Beta-barrel_TonB"/>
</dbReference>
<keyword evidence="6 11" id="KW-0798">TonB box</keyword>
<dbReference type="PANTHER" id="PTHR47234:SF2">
    <property type="entry name" value="TONB-DEPENDENT RECEPTOR"/>
    <property type="match status" value="1"/>
</dbReference>
<feature type="domain" description="TonB-dependent receptor plug" evidence="14">
    <location>
        <begin position="52"/>
        <end position="160"/>
    </location>
</feature>
<evidence type="ECO:0000256" key="6">
    <source>
        <dbReference type="ARBA" id="ARBA00023077"/>
    </source>
</evidence>
<evidence type="ECO:0000256" key="10">
    <source>
        <dbReference type="PROSITE-ProRule" id="PRU10144"/>
    </source>
</evidence>
<evidence type="ECO:0000256" key="5">
    <source>
        <dbReference type="ARBA" id="ARBA00022729"/>
    </source>
</evidence>
<dbReference type="EMBL" id="SLWX01000008">
    <property type="protein sequence ID" value="TCO75539.1"/>
    <property type="molecule type" value="Genomic_DNA"/>
</dbReference>
<sequence length="932" mass="100232">MFAKKRLSMAVTVAMGLGSVVAGGPAAHAQEPRLVEEVVVTGSRIARRDFTSNSPVVTVDAEQFELTNTVNTENLLNQLPQTVAGFNSTSNGGGDGTATVNLRGLGAQRTLVLMDGIRVTPSSDQGIADLNTIPPAMIERVEVVTGGASAVYGSDAIAGVVNFIMKKDFEGIDISVAQQMSGENDGGTTNFNLTMGGNFADGRGNAVVSLGYNERESLLSSEREYSRFALAQDRANDRVVPGGSTARQGTQIQVGSIKFDPDGNVSPFVQPDDLYNFAPTNYLQIPQERFQLSSFARFEINEKLEVYARGTFTNYQADRQLAPLPFGFSGPTTFTVDGNPFLTAAAQQELSERYGEGQPDVNGNGLADQVNVLLFGRVTTPREFISNRNVAQFVFGARGDITDNWSYDVYFSEGRFENAETVIGQLSNPSLFQALLLDTSDPDNVTCQDTSLDCVPANIYGEGNLTPEMEDFFLVDVNANTDVTQRVFAANINGDSGSFELPGGKIGFAGGYEFIYNSSDFRPSENLGNPNLNQQAFPPVNGKFHSKSLFAEFYAPILSGAPFAEILALEGAYRTSDYTTVGTVDAYKIAVEWAPIADIRFRTSFNTAVRAPNIDELFGPQSFAAQGAVDPCSAVAFEEGIADVAGRRALCIATGVPDNLVFSPDINLPADQVRALTGGNPDLAEEEADTFTAGFVLTPAMLPGLTVSVDYFSIEMAQRIGIFGGGGENILSTCYGDPNIGGLGSPFCNAVVRFPGGPVELTLANNQNAAESNLEGVDLAVQYSWDNSLGFWTVNYASTFSMENSFVAFTGANEVDCAGRFGNTCNPLIGTADPEYRHRATLRWNNNANLTAQLVWQHIGELDNTDTTAVTEFRTIDAYDYLDGSVSYKFMENYRATFGVNNIADKEPPRAGANAVFDQIGRMFFLNVGASF</sequence>
<keyword evidence="4 9" id="KW-0812">Transmembrane</keyword>
<dbReference type="PANTHER" id="PTHR47234">
    <property type="match status" value="1"/>
</dbReference>
<feature type="domain" description="TonB-dependent receptor-like beta-barrel" evidence="13">
    <location>
        <begin position="390"/>
        <end position="903"/>
    </location>
</feature>
<accession>A0A4R2KWB4</accession>
<feature type="short sequence motif" description="TonB C-terminal box" evidence="10">
    <location>
        <begin position="915"/>
        <end position="932"/>
    </location>
</feature>